<reference evidence="2 3" key="1">
    <citation type="submission" date="2014-04" db="EMBL/GenBank/DDBJ databases">
        <title>Evolutionary Origins and Diversification of the Mycorrhizal Mutualists.</title>
        <authorList>
            <consortium name="DOE Joint Genome Institute"/>
            <consortium name="Mycorrhizal Genomics Consortium"/>
            <person name="Kohler A."/>
            <person name="Kuo A."/>
            <person name="Nagy L.G."/>
            <person name="Floudas D."/>
            <person name="Copeland A."/>
            <person name="Barry K.W."/>
            <person name="Cichocki N."/>
            <person name="Veneault-Fourrey C."/>
            <person name="LaButti K."/>
            <person name="Lindquist E.A."/>
            <person name="Lipzen A."/>
            <person name="Lundell T."/>
            <person name="Morin E."/>
            <person name="Murat C."/>
            <person name="Riley R."/>
            <person name="Ohm R."/>
            <person name="Sun H."/>
            <person name="Tunlid A."/>
            <person name="Henrissat B."/>
            <person name="Grigoriev I.V."/>
            <person name="Hibbett D.S."/>
            <person name="Martin F."/>
        </authorList>
    </citation>
    <scope>NUCLEOTIDE SEQUENCE [LARGE SCALE GENOMIC DNA]</scope>
    <source>
        <strain evidence="2 3">MD-312</strain>
    </source>
</reference>
<feature type="domain" description="Protein kinase" evidence="1">
    <location>
        <begin position="187"/>
        <end position="482"/>
    </location>
</feature>
<evidence type="ECO:0000313" key="2">
    <source>
        <dbReference type="EMBL" id="KIJ57940.1"/>
    </source>
</evidence>
<dbReference type="InterPro" id="IPR000719">
    <property type="entry name" value="Prot_kinase_dom"/>
</dbReference>
<dbReference type="PANTHER" id="PTHR44329">
    <property type="entry name" value="SERINE/THREONINE-PROTEIN KINASE TNNI3K-RELATED"/>
    <property type="match status" value="1"/>
</dbReference>
<evidence type="ECO:0000313" key="3">
    <source>
        <dbReference type="Proteomes" id="UP000053820"/>
    </source>
</evidence>
<dbReference type="InterPro" id="IPR011009">
    <property type="entry name" value="Kinase-like_dom_sf"/>
</dbReference>
<keyword evidence="3" id="KW-1185">Reference proteome</keyword>
<dbReference type="Gene3D" id="1.10.510.10">
    <property type="entry name" value="Transferase(Phosphotransferase) domain 1"/>
    <property type="match status" value="1"/>
</dbReference>
<dbReference type="InterPro" id="IPR001245">
    <property type="entry name" value="Ser-Thr/Tyr_kinase_cat_dom"/>
</dbReference>
<organism evidence="2 3">
    <name type="scientific">Hydnomerulius pinastri MD-312</name>
    <dbReference type="NCBI Taxonomy" id="994086"/>
    <lineage>
        <taxon>Eukaryota</taxon>
        <taxon>Fungi</taxon>
        <taxon>Dikarya</taxon>
        <taxon>Basidiomycota</taxon>
        <taxon>Agaricomycotina</taxon>
        <taxon>Agaricomycetes</taxon>
        <taxon>Agaricomycetidae</taxon>
        <taxon>Boletales</taxon>
        <taxon>Boletales incertae sedis</taxon>
        <taxon>Leucogyrophana</taxon>
    </lineage>
</organism>
<name>A0A0C9VKB3_9AGAM</name>
<protein>
    <recommendedName>
        <fullName evidence="1">Protein kinase domain-containing protein</fullName>
    </recommendedName>
</protein>
<dbReference type="Pfam" id="PF07714">
    <property type="entry name" value="PK_Tyr_Ser-Thr"/>
    <property type="match status" value="1"/>
</dbReference>
<dbReference type="InterPro" id="IPR008266">
    <property type="entry name" value="Tyr_kinase_AS"/>
</dbReference>
<accession>A0A0C9VKB3</accession>
<dbReference type="PROSITE" id="PS50011">
    <property type="entry name" value="PROTEIN_KINASE_DOM"/>
    <property type="match status" value="1"/>
</dbReference>
<dbReference type="SUPFAM" id="SSF56112">
    <property type="entry name" value="Protein kinase-like (PK-like)"/>
    <property type="match status" value="1"/>
</dbReference>
<proteinExistence type="predicted"/>
<evidence type="ECO:0000259" key="1">
    <source>
        <dbReference type="PROSITE" id="PS50011"/>
    </source>
</evidence>
<dbReference type="OrthoDB" id="346907at2759"/>
<dbReference type="AlphaFoldDB" id="A0A0C9VKB3"/>
<dbReference type="GO" id="GO:0004674">
    <property type="term" value="F:protein serine/threonine kinase activity"/>
    <property type="evidence" value="ECO:0007669"/>
    <property type="project" value="TreeGrafter"/>
</dbReference>
<sequence length="492" mass="54402">MQSHRSLLLSPFIHSRIPHFPVSGADSPPRAPRIPTRPLEEPIEAHSLLLRPDQQHSPIHTPGSPPSGFRAVGGVELGSWDGRISPWSRSIGLPATTGGRAPLSPIAHNIPLPASLDQADRRSPLVTAGEFRLTDHFNVQSCGALSPIGFGSPMSPRRSPAGRSTLGVGHYDRALTLMDLTRRITKGPSDHPYAHGGFASVYKCRLRTRNGFTEAAVKAIRYSHQDDERTMKRKGEKLVRELKVWHALSHRNILPLYGVSHGFGPMVSMVCPWVEGGTLMSYLDANRDLDENRRLALVHDVAAGLNYLHSKQIVHGDISGSNVLILPSGEACLSDFGLSIVITDMLGHSGSSSQHNGTLRWSDPELWFPSGEGEDHRPRRSARSDIYSFGSVMFQTLSGRMPYVRYSDTVGIILAMQRGEKPARRAEYTYIAEVQWDFMERCWAAVRPTAQDAEEFVFGELPQAEARRMSLTKGTGIYQQWIDLIWGSADTP</sequence>
<dbReference type="PROSITE" id="PS00109">
    <property type="entry name" value="PROTEIN_KINASE_TYR"/>
    <property type="match status" value="1"/>
</dbReference>
<gene>
    <name evidence="2" type="ORF">HYDPIDRAFT_34660</name>
</gene>
<dbReference type="Proteomes" id="UP000053820">
    <property type="component" value="Unassembled WGS sequence"/>
</dbReference>
<dbReference type="EMBL" id="KN840044">
    <property type="protein sequence ID" value="KIJ57940.1"/>
    <property type="molecule type" value="Genomic_DNA"/>
</dbReference>
<dbReference type="GO" id="GO:0005524">
    <property type="term" value="F:ATP binding"/>
    <property type="evidence" value="ECO:0007669"/>
    <property type="project" value="InterPro"/>
</dbReference>
<dbReference type="InterPro" id="IPR051681">
    <property type="entry name" value="Ser/Thr_Kinases-Pseudokinases"/>
</dbReference>
<dbReference type="HOGENOM" id="CLU_000288_7_18_1"/>